<comment type="caution">
    <text evidence="2">The sequence shown here is derived from an EMBL/GenBank/DDBJ whole genome shotgun (WGS) entry which is preliminary data.</text>
</comment>
<dbReference type="RefSeq" id="WP_279298933.1">
    <property type="nucleotide sequence ID" value="NZ_JAOTIF010000021.1"/>
</dbReference>
<dbReference type="InterPro" id="IPR001437">
    <property type="entry name" value="Tscrpt_elong_fac_GreA/B_C"/>
</dbReference>
<organism evidence="2 3">
    <name type="scientific">Paraflavisolibacter caeni</name>
    <dbReference type="NCBI Taxonomy" id="2982496"/>
    <lineage>
        <taxon>Bacteria</taxon>
        <taxon>Pseudomonadati</taxon>
        <taxon>Bacteroidota</taxon>
        <taxon>Chitinophagia</taxon>
        <taxon>Chitinophagales</taxon>
        <taxon>Chitinophagaceae</taxon>
        <taxon>Paraflavisolibacter</taxon>
    </lineage>
</organism>
<keyword evidence="2" id="KW-0418">Kinase</keyword>
<dbReference type="GO" id="GO:0003677">
    <property type="term" value="F:DNA binding"/>
    <property type="evidence" value="ECO:0007669"/>
    <property type="project" value="InterPro"/>
</dbReference>
<sequence length="130" mass="14864">MQEVKNQIILSQDDYQLMISYVKGNHTRNSFDRNNVEELKAELKKATLVKNDDLPGDVVRLNSKVKIQDEHNGKTFELTLVTPHRADIKQRRVSIMSPIGTALIGYRKGQQVQWKVPSGEKTFTILEVSN</sequence>
<evidence type="ECO:0000313" key="3">
    <source>
        <dbReference type="Proteomes" id="UP001155483"/>
    </source>
</evidence>
<dbReference type="PANTHER" id="PTHR30437:SF5">
    <property type="entry name" value="REGULATOR OF NUCLEOSIDE DIPHOSPHATE KINASE"/>
    <property type="match status" value="1"/>
</dbReference>
<dbReference type="Proteomes" id="UP001155483">
    <property type="component" value="Unassembled WGS sequence"/>
</dbReference>
<reference evidence="2" key="1">
    <citation type="submission" date="2022-09" db="EMBL/GenBank/DDBJ databases">
        <authorList>
            <person name="Yuan C."/>
            <person name="Ke Z."/>
        </authorList>
    </citation>
    <scope>NUCLEOTIDE SEQUENCE</scope>
    <source>
        <strain evidence="2">LB-8</strain>
    </source>
</reference>
<reference evidence="2" key="2">
    <citation type="submission" date="2023-04" db="EMBL/GenBank/DDBJ databases">
        <title>Paracnuella aquatica gen. nov., sp. nov., a member of the family Chitinophagaceae isolated from a hot spring.</title>
        <authorList>
            <person name="Wang C."/>
        </authorList>
    </citation>
    <scope>NUCLEOTIDE SEQUENCE</scope>
    <source>
        <strain evidence="2">LB-8</strain>
    </source>
</reference>
<evidence type="ECO:0000313" key="2">
    <source>
        <dbReference type="EMBL" id="MCU7551494.1"/>
    </source>
</evidence>
<dbReference type="PANTHER" id="PTHR30437">
    <property type="entry name" value="TRANSCRIPTION ELONGATION FACTOR GREA"/>
    <property type="match status" value="1"/>
</dbReference>
<dbReference type="Gene3D" id="3.10.50.30">
    <property type="entry name" value="Transcription elongation factor, GreA/GreB, C-terminal domain"/>
    <property type="match status" value="1"/>
</dbReference>
<gene>
    <name evidence="2" type="primary">rnk</name>
    <name evidence="2" type="ORF">OCK74_20400</name>
</gene>
<keyword evidence="3" id="KW-1185">Reference proteome</keyword>
<dbReference type="AlphaFoldDB" id="A0A9X2XXQ6"/>
<feature type="domain" description="Transcription elongation factor GreA/GreB C-terminal" evidence="1">
    <location>
        <begin position="55"/>
        <end position="129"/>
    </location>
</feature>
<proteinExistence type="predicted"/>
<dbReference type="InterPro" id="IPR036953">
    <property type="entry name" value="GreA/GreB_C_sf"/>
</dbReference>
<dbReference type="GO" id="GO:0032784">
    <property type="term" value="P:regulation of DNA-templated transcription elongation"/>
    <property type="evidence" value="ECO:0007669"/>
    <property type="project" value="InterPro"/>
</dbReference>
<dbReference type="Pfam" id="PF01272">
    <property type="entry name" value="GreA_GreB"/>
    <property type="match status" value="1"/>
</dbReference>
<accession>A0A9X2XXQ6</accession>
<evidence type="ECO:0000259" key="1">
    <source>
        <dbReference type="Pfam" id="PF01272"/>
    </source>
</evidence>
<dbReference type="SUPFAM" id="SSF54534">
    <property type="entry name" value="FKBP-like"/>
    <property type="match status" value="1"/>
</dbReference>
<name>A0A9X2XXQ6_9BACT</name>
<dbReference type="GO" id="GO:0006354">
    <property type="term" value="P:DNA-templated transcription elongation"/>
    <property type="evidence" value="ECO:0007669"/>
    <property type="project" value="TreeGrafter"/>
</dbReference>
<dbReference type="NCBIfam" id="NF004396">
    <property type="entry name" value="PRK05753.1"/>
    <property type="match status" value="1"/>
</dbReference>
<keyword evidence="2" id="KW-0808">Transferase</keyword>
<dbReference type="GO" id="GO:0070063">
    <property type="term" value="F:RNA polymerase binding"/>
    <property type="evidence" value="ECO:0007669"/>
    <property type="project" value="InterPro"/>
</dbReference>
<dbReference type="GO" id="GO:0016301">
    <property type="term" value="F:kinase activity"/>
    <property type="evidence" value="ECO:0007669"/>
    <property type="project" value="UniProtKB-KW"/>
</dbReference>
<dbReference type="InterPro" id="IPR023459">
    <property type="entry name" value="Tscrpt_elong_fac_GreA/B_fam"/>
</dbReference>
<protein>
    <submittedName>
        <fullName evidence="2">Nucleoside diphosphate kinase regulator</fullName>
    </submittedName>
</protein>
<dbReference type="EMBL" id="JAOTIF010000021">
    <property type="protein sequence ID" value="MCU7551494.1"/>
    <property type="molecule type" value="Genomic_DNA"/>
</dbReference>